<dbReference type="Proteomes" id="UP001596492">
    <property type="component" value="Unassembled WGS sequence"/>
</dbReference>
<keyword evidence="2" id="KW-1185">Reference proteome</keyword>
<dbReference type="RefSeq" id="WP_382167871.1">
    <property type="nucleotide sequence ID" value="NZ_JBHTBR010000005.1"/>
</dbReference>
<reference evidence="2" key="1">
    <citation type="journal article" date="2019" name="Int. J. Syst. Evol. Microbiol.">
        <title>The Global Catalogue of Microorganisms (GCM) 10K type strain sequencing project: providing services to taxonomists for standard genome sequencing and annotation.</title>
        <authorList>
            <consortium name="The Broad Institute Genomics Platform"/>
            <consortium name="The Broad Institute Genome Sequencing Center for Infectious Disease"/>
            <person name="Wu L."/>
            <person name="Ma J."/>
        </authorList>
    </citation>
    <scope>NUCLEOTIDE SEQUENCE [LARGE SCALE GENOMIC DNA]</scope>
    <source>
        <strain evidence="2">CCUG 51308</strain>
    </source>
</reference>
<accession>A0ABW2IN92</accession>
<name>A0ABW2IN92_9PROT</name>
<comment type="caution">
    <text evidence="1">The sequence shown here is derived from an EMBL/GenBank/DDBJ whole genome shotgun (WGS) entry which is preliminary data.</text>
</comment>
<proteinExistence type="predicted"/>
<protein>
    <recommendedName>
        <fullName evidence="3">Lipoprotein</fullName>
    </recommendedName>
</protein>
<dbReference type="EMBL" id="JBHTBR010000005">
    <property type="protein sequence ID" value="MFC7292443.1"/>
    <property type="molecule type" value="Genomic_DNA"/>
</dbReference>
<gene>
    <name evidence="1" type="ORF">ACFQS8_12505</name>
</gene>
<evidence type="ECO:0000313" key="2">
    <source>
        <dbReference type="Proteomes" id="UP001596492"/>
    </source>
</evidence>
<evidence type="ECO:0008006" key="3">
    <source>
        <dbReference type="Google" id="ProtNLM"/>
    </source>
</evidence>
<sequence>MKHIMIGASALALLAACGADDEPKAKSLDSVKVEDIKIPSSNFKAKDYGKTSAALAALKLDGEASSPIKFADSSTKNGGAVFSDVTITGDDGPALLAKKMSFDGLNMTDDGPTFDRLILSDMSMVDEEEGVNIAIGDISIVEPNAAASAFFAALIQGEDTEGTPNFGEWAFDSMSLKNLSLAAAPKDEEGAVSVSVGELTMASLADAVAGQTLFSNIKMDFDIPDAGDFPIKGSLNLDKMSLSNLQASFIDAFAEAGSDPEKLAGVNSQLMGNYTSPIDQGYDQGVVEGLSLDVSGLSFSMPKSATKVVRNKDGVATSVVSPKTVFKLKADAEGGQLGQQLAQGLAMLDYSDLEFSVNAKASYDPETKETRYSDYVIDMKDGFSLSFNGGAFNVLEMMQGMTENAEEPNMDALGQLKFSDMEISLKDKSLIDRAFKVAAEMQGMEPAQLKSMASGFLAMGTMQASQSGVDMELVNQTVTALTSFIEDSGTLTIKMAPDAPVSMADFEDPSKLTADALGFSATTKK</sequence>
<organism evidence="1 2">
    <name type="scientific">Hirschia litorea</name>
    <dbReference type="NCBI Taxonomy" id="1199156"/>
    <lineage>
        <taxon>Bacteria</taxon>
        <taxon>Pseudomonadati</taxon>
        <taxon>Pseudomonadota</taxon>
        <taxon>Alphaproteobacteria</taxon>
        <taxon>Hyphomonadales</taxon>
        <taxon>Hyphomonadaceae</taxon>
        <taxon>Hirschia</taxon>
    </lineage>
</organism>
<dbReference type="PROSITE" id="PS51257">
    <property type="entry name" value="PROKAR_LIPOPROTEIN"/>
    <property type="match status" value="1"/>
</dbReference>
<evidence type="ECO:0000313" key="1">
    <source>
        <dbReference type="EMBL" id="MFC7292443.1"/>
    </source>
</evidence>